<name>A0AC35FXG9_9BILA</name>
<reference evidence="2" key="1">
    <citation type="submission" date="2022-11" db="UniProtKB">
        <authorList>
            <consortium name="WormBaseParasite"/>
        </authorList>
    </citation>
    <scope>IDENTIFICATION</scope>
</reference>
<evidence type="ECO:0000313" key="2">
    <source>
        <dbReference type="WBParaSite" id="PS1159_v2.g21891.t1"/>
    </source>
</evidence>
<organism evidence="1 2">
    <name type="scientific">Panagrolaimus sp. PS1159</name>
    <dbReference type="NCBI Taxonomy" id="55785"/>
    <lineage>
        <taxon>Eukaryota</taxon>
        <taxon>Metazoa</taxon>
        <taxon>Ecdysozoa</taxon>
        <taxon>Nematoda</taxon>
        <taxon>Chromadorea</taxon>
        <taxon>Rhabditida</taxon>
        <taxon>Tylenchina</taxon>
        <taxon>Panagrolaimomorpha</taxon>
        <taxon>Panagrolaimoidea</taxon>
        <taxon>Panagrolaimidae</taxon>
        <taxon>Panagrolaimus</taxon>
    </lineage>
</organism>
<protein>
    <submittedName>
        <fullName evidence="2">PP2A regulatory subunit B'' EF-hand domain-containing protein</fullName>
    </submittedName>
</protein>
<accession>A0AC35FXG9</accession>
<dbReference type="Proteomes" id="UP000887580">
    <property type="component" value="Unplaced"/>
</dbReference>
<sequence>MFLPSSLTPASTTFSPLKPPFSPSRRKIEGKLSAIPRFHFPFGKTISPIENDATLSEIEEIFDASQQQVLRPRDFNEVCRKMSLPVYTKRAVYEAVCQCSSLTAEDNPDVTFNQFVTFWNELIQKNHDEASRFIFTLAVAKTGLPGRQYLEKEDFHSILYDLISTYPGLNFLIDSPLFHARYVEAVIVRIFWNVNRSWSGRITAHELRKSNFLQTMHLLEEIDDINKITDYFSYEHFYVIYCKFWEIDFDHDMIISREDMKNHCDGALTNMIIDRIFSNAVNRYPLTKKQPIASSSTRRGPVQFSNVVNQLYDLVSPEDPKTITLRDLKRCGLAHRFFNTFVNYLKYLEQESADGEGATIKMNGDKELSDWEKFCAVEYEILFTEDEENHDT</sequence>
<proteinExistence type="predicted"/>
<dbReference type="WBParaSite" id="PS1159_v2.g21891.t1">
    <property type="protein sequence ID" value="PS1159_v2.g21891.t1"/>
    <property type="gene ID" value="PS1159_v2.g21891"/>
</dbReference>
<evidence type="ECO:0000313" key="1">
    <source>
        <dbReference type="Proteomes" id="UP000887580"/>
    </source>
</evidence>